<accession>H0R051</accession>
<proteinExistence type="predicted"/>
<name>H0R051_9ACTN</name>
<reference evidence="2 3" key="1">
    <citation type="submission" date="2011-12" db="EMBL/GenBank/DDBJ databases">
        <title>Whole genome shotgun sequence of Gordonia effusa NBRC 100432.</title>
        <authorList>
            <person name="Yoshida I."/>
            <person name="Takarada H."/>
            <person name="Hosoyama A."/>
            <person name="Tsuchikane K."/>
            <person name="Katsumata H."/>
            <person name="Yamazaki S."/>
            <person name="Fujita N."/>
        </authorList>
    </citation>
    <scope>NUCLEOTIDE SEQUENCE [LARGE SCALE GENOMIC DNA]</scope>
    <source>
        <strain evidence="2 3">NBRC 100432</strain>
    </source>
</reference>
<evidence type="ECO:0000313" key="2">
    <source>
        <dbReference type="EMBL" id="GAB18452.1"/>
    </source>
</evidence>
<organism evidence="2 3">
    <name type="scientific">Gordonia effusa NBRC 100432</name>
    <dbReference type="NCBI Taxonomy" id="1077974"/>
    <lineage>
        <taxon>Bacteria</taxon>
        <taxon>Bacillati</taxon>
        <taxon>Actinomycetota</taxon>
        <taxon>Actinomycetes</taxon>
        <taxon>Mycobacteriales</taxon>
        <taxon>Gordoniaceae</taxon>
        <taxon>Gordonia</taxon>
    </lineage>
</organism>
<dbReference type="OrthoDB" id="5193366at2"/>
<dbReference type="eggNOG" id="ENOG5032SRW">
    <property type="taxonomic scope" value="Bacteria"/>
</dbReference>
<keyword evidence="1" id="KW-0812">Transmembrane</keyword>
<feature type="transmembrane region" description="Helical" evidence="1">
    <location>
        <begin position="171"/>
        <end position="192"/>
    </location>
</feature>
<dbReference type="EMBL" id="BAEH01000054">
    <property type="protein sequence ID" value="GAB18452.1"/>
    <property type="molecule type" value="Genomic_DNA"/>
</dbReference>
<feature type="transmembrane region" description="Helical" evidence="1">
    <location>
        <begin position="138"/>
        <end position="159"/>
    </location>
</feature>
<dbReference type="STRING" id="1077974.GOEFS_054_00660"/>
<keyword evidence="1" id="KW-1133">Transmembrane helix</keyword>
<gene>
    <name evidence="2" type="ORF">GOEFS_054_00660</name>
</gene>
<protein>
    <submittedName>
        <fullName evidence="2">Uncharacterized protein</fullName>
    </submittedName>
</protein>
<feature type="transmembrane region" description="Helical" evidence="1">
    <location>
        <begin position="38"/>
        <end position="58"/>
    </location>
</feature>
<dbReference type="Proteomes" id="UP000035034">
    <property type="component" value="Unassembled WGS sequence"/>
</dbReference>
<dbReference type="RefSeq" id="WP_007317789.1">
    <property type="nucleotide sequence ID" value="NZ_BAEH01000054.1"/>
</dbReference>
<sequence>MDATGAVRRVKLSSGYRILTERRAGPLPARRASARLSAYVYGNILALAAVVIATPAAIVDGHAAAVVIATGMTTYVAHVFSEFVAQGSIPSDDTRELPPARRREHALQELSDATPIATSASLPAIALALGWLDILPASWAFLAAGAIVIFRIATVQVVTERIRGNPLTPQVFVAGLVTAAVAALIVVLKVLLTH</sequence>
<dbReference type="AlphaFoldDB" id="H0R051"/>
<evidence type="ECO:0000313" key="3">
    <source>
        <dbReference type="Proteomes" id="UP000035034"/>
    </source>
</evidence>
<keyword evidence="3" id="KW-1185">Reference proteome</keyword>
<comment type="caution">
    <text evidence="2">The sequence shown here is derived from an EMBL/GenBank/DDBJ whole genome shotgun (WGS) entry which is preliminary data.</text>
</comment>
<evidence type="ECO:0000256" key="1">
    <source>
        <dbReference type="SAM" id="Phobius"/>
    </source>
</evidence>
<keyword evidence="1" id="KW-0472">Membrane</keyword>